<name>A0A5B6WRY1_9ROSI</name>
<dbReference type="PANTHER" id="PTHR33067:SF31">
    <property type="entry name" value="RNA-DIRECTED DNA POLYMERASE"/>
    <property type="match status" value="1"/>
</dbReference>
<evidence type="ECO:0000313" key="2">
    <source>
        <dbReference type="Proteomes" id="UP000325315"/>
    </source>
</evidence>
<dbReference type="AlphaFoldDB" id="A0A5B6WRY1"/>
<dbReference type="EMBL" id="SMMG02000002">
    <property type="protein sequence ID" value="KAA3484128.1"/>
    <property type="molecule type" value="Genomic_DNA"/>
</dbReference>
<dbReference type="PANTHER" id="PTHR33067">
    <property type="entry name" value="RNA-DIRECTED DNA POLYMERASE-RELATED"/>
    <property type="match status" value="1"/>
</dbReference>
<comment type="caution">
    <text evidence="1">The sequence shown here is derived from an EMBL/GenBank/DDBJ whole genome shotgun (WGS) entry which is preliminary data.</text>
</comment>
<reference evidence="2" key="1">
    <citation type="journal article" date="2019" name="Plant Biotechnol. J.">
        <title>Genome sequencing of the Australian wild diploid species Gossypium australe highlights disease resistance and delayed gland morphogenesis.</title>
        <authorList>
            <person name="Cai Y."/>
            <person name="Cai X."/>
            <person name="Wang Q."/>
            <person name="Wang P."/>
            <person name="Zhang Y."/>
            <person name="Cai C."/>
            <person name="Xu Y."/>
            <person name="Wang K."/>
            <person name="Zhou Z."/>
            <person name="Wang C."/>
            <person name="Geng S."/>
            <person name="Li B."/>
            <person name="Dong Q."/>
            <person name="Hou Y."/>
            <person name="Wang H."/>
            <person name="Ai P."/>
            <person name="Liu Z."/>
            <person name="Yi F."/>
            <person name="Sun M."/>
            <person name="An G."/>
            <person name="Cheng J."/>
            <person name="Zhang Y."/>
            <person name="Shi Q."/>
            <person name="Xie Y."/>
            <person name="Shi X."/>
            <person name="Chang Y."/>
            <person name="Huang F."/>
            <person name="Chen Y."/>
            <person name="Hong S."/>
            <person name="Mi L."/>
            <person name="Sun Q."/>
            <person name="Zhang L."/>
            <person name="Zhou B."/>
            <person name="Peng R."/>
            <person name="Zhang X."/>
            <person name="Liu F."/>
        </authorList>
    </citation>
    <scope>NUCLEOTIDE SEQUENCE [LARGE SCALE GENOMIC DNA]</scope>
    <source>
        <strain evidence="2">cv. PA1801</strain>
    </source>
</reference>
<proteinExistence type="predicted"/>
<evidence type="ECO:0000313" key="1">
    <source>
        <dbReference type="EMBL" id="KAA3484128.1"/>
    </source>
</evidence>
<dbReference type="InterPro" id="IPR021109">
    <property type="entry name" value="Peptidase_aspartic_dom_sf"/>
</dbReference>
<organism evidence="1 2">
    <name type="scientific">Gossypium australe</name>
    <dbReference type="NCBI Taxonomy" id="47621"/>
    <lineage>
        <taxon>Eukaryota</taxon>
        <taxon>Viridiplantae</taxon>
        <taxon>Streptophyta</taxon>
        <taxon>Embryophyta</taxon>
        <taxon>Tracheophyta</taxon>
        <taxon>Spermatophyta</taxon>
        <taxon>Magnoliopsida</taxon>
        <taxon>eudicotyledons</taxon>
        <taxon>Gunneridae</taxon>
        <taxon>Pentapetalae</taxon>
        <taxon>rosids</taxon>
        <taxon>malvids</taxon>
        <taxon>Malvales</taxon>
        <taxon>Malvaceae</taxon>
        <taxon>Malvoideae</taxon>
        <taxon>Gossypium</taxon>
    </lineage>
</organism>
<sequence>MVKEPIRPNCGEKEVGEKDESIRTLSVGDGNCSPPPLPPSLKLIPFSSYLEKKKKRDDNEFIDFLKIFKALNDPDSFTIPIDIGGVSFGKALCDLSASINLMPLSIYRRLGLGELKEIEVTLQLAN</sequence>
<dbReference type="Gene3D" id="2.40.70.10">
    <property type="entry name" value="Acid Proteases"/>
    <property type="match status" value="1"/>
</dbReference>
<keyword evidence="2" id="KW-1185">Reference proteome</keyword>
<gene>
    <name evidence="1" type="ORF">EPI10_006233</name>
</gene>
<dbReference type="Proteomes" id="UP000325315">
    <property type="component" value="Unassembled WGS sequence"/>
</dbReference>
<protein>
    <submittedName>
        <fullName evidence="1">Gag-asp_proteas domain-containing protein</fullName>
    </submittedName>
</protein>
<dbReference type="OrthoDB" id="1702682at2759"/>
<accession>A0A5B6WRY1</accession>